<protein>
    <submittedName>
        <fullName evidence="1">Uncharacterized protein</fullName>
    </submittedName>
</protein>
<name>A0A7D9JSG8_PARCT</name>
<gene>
    <name evidence="1" type="ORF">PACLA_8A004705</name>
</gene>
<reference evidence="1" key="1">
    <citation type="submission" date="2020-04" db="EMBL/GenBank/DDBJ databases">
        <authorList>
            <person name="Alioto T."/>
            <person name="Alioto T."/>
            <person name="Gomez Garrido J."/>
        </authorList>
    </citation>
    <scope>NUCLEOTIDE SEQUENCE</scope>
    <source>
        <strain evidence="1">A484AB</strain>
    </source>
</reference>
<dbReference type="SUPFAM" id="SSF56219">
    <property type="entry name" value="DNase I-like"/>
    <property type="match status" value="1"/>
</dbReference>
<sequence length="95" mass="10786">MNVIQCYAPTNERDEDSKDQFYSRLQTIVESCPGRDFTIMMGDFNKRSWAEVMARGHGQSRTFGTSTTTGRDLQICVHHTTWSSVEASFLISDSI</sequence>
<proteinExistence type="predicted"/>
<organism evidence="1 2">
    <name type="scientific">Paramuricea clavata</name>
    <name type="common">Red gorgonian</name>
    <name type="synonym">Violescent sea-whip</name>
    <dbReference type="NCBI Taxonomy" id="317549"/>
    <lineage>
        <taxon>Eukaryota</taxon>
        <taxon>Metazoa</taxon>
        <taxon>Cnidaria</taxon>
        <taxon>Anthozoa</taxon>
        <taxon>Octocorallia</taxon>
        <taxon>Malacalcyonacea</taxon>
        <taxon>Plexauridae</taxon>
        <taxon>Paramuricea</taxon>
    </lineage>
</organism>
<accession>A0A7D9JSG8</accession>
<evidence type="ECO:0000313" key="1">
    <source>
        <dbReference type="EMBL" id="CAB4034301.1"/>
    </source>
</evidence>
<dbReference type="Gene3D" id="3.60.10.10">
    <property type="entry name" value="Endonuclease/exonuclease/phosphatase"/>
    <property type="match status" value="1"/>
</dbReference>
<evidence type="ECO:0000313" key="2">
    <source>
        <dbReference type="Proteomes" id="UP001152795"/>
    </source>
</evidence>
<keyword evidence="2" id="KW-1185">Reference proteome</keyword>
<feature type="non-terminal residue" evidence="1">
    <location>
        <position position="95"/>
    </location>
</feature>
<dbReference type="Proteomes" id="UP001152795">
    <property type="component" value="Unassembled WGS sequence"/>
</dbReference>
<dbReference type="OrthoDB" id="8055218at2759"/>
<dbReference type="EMBL" id="CACRXK020020003">
    <property type="protein sequence ID" value="CAB4034301.1"/>
    <property type="molecule type" value="Genomic_DNA"/>
</dbReference>
<dbReference type="AlphaFoldDB" id="A0A7D9JSG8"/>
<dbReference type="InterPro" id="IPR036691">
    <property type="entry name" value="Endo/exonu/phosph_ase_sf"/>
</dbReference>
<comment type="caution">
    <text evidence="1">The sequence shown here is derived from an EMBL/GenBank/DDBJ whole genome shotgun (WGS) entry which is preliminary data.</text>
</comment>